<evidence type="ECO:0000313" key="2">
    <source>
        <dbReference type="EMBL" id="MFD0932394.1"/>
    </source>
</evidence>
<dbReference type="InterPro" id="IPR025345">
    <property type="entry name" value="DUF4249"/>
</dbReference>
<reference evidence="3" key="1">
    <citation type="journal article" date="2019" name="Int. J. Syst. Evol. Microbiol.">
        <title>The Global Catalogue of Microorganisms (GCM) 10K type strain sequencing project: providing services to taxonomists for standard genome sequencing and annotation.</title>
        <authorList>
            <consortium name="The Broad Institute Genomics Platform"/>
            <consortium name="The Broad Institute Genome Sequencing Center for Infectious Disease"/>
            <person name="Wu L."/>
            <person name="Ma J."/>
        </authorList>
    </citation>
    <scope>NUCLEOTIDE SEQUENCE [LARGE SCALE GENOMIC DNA]</scope>
    <source>
        <strain evidence="3">CCUG 56752</strain>
    </source>
</reference>
<name>A0ABW3GP49_9FLAO</name>
<dbReference type="RefSeq" id="WP_379657717.1">
    <property type="nucleotide sequence ID" value="NZ_JBHTIV010000007.1"/>
</dbReference>
<feature type="signal peptide" evidence="1">
    <location>
        <begin position="1"/>
        <end position="20"/>
    </location>
</feature>
<sequence>MKLKSKYILLFLFTAIVAVSCVEEIPLETEGFESAIVIEGTVTNEVKQHQIKLSETYAIATTGPNPLSGADVRVVGNSQHVFEETEPGIYISRDSFAAESGVDYQLRISVNGQDYESESMQLPMTSSIGELEANRITLQGEDGVAITLNNQNISGIGNYYRYEYIETFKFTSNMFKTNDIIIEDGIAKLVPKLKEEYTCYQTNQSQDLILANTNSLIEDSVNNLLINFVDSDEPKISNRYSLLVKQYVISREAYTYFEILEKLSNSDNLFSQIQPGFFAGNISNISNQEEKIIGFFDISSVSTKRIYFNYEDFYDPQNIRPKFVPNSACEVTFPEIGLLIQQIANNAIRWYETPLPLPLNQQQPVLVVPRRCVDCTVFGSNEKPEFWEE</sequence>
<comment type="caution">
    <text evidence="2">The sequence shown here is derived from an EMBL/GenBank/DDBJ whole genome shotgun (WGS) entry which is preliminary data.</text>
</comment>
<evidence type="ECO:0000313" key="3">
    <source>
        <dbReference type="Proteomes" id="UP001597049"/>
    </source>
</evidence>
<dbReference type="PROSITE" id="PS51257">
    <property type="entry name" value="PROKAR_LIPOPROTEIN"/>
    <property type="match status" value="1"/>
</dbReference>
<dbReference type="EMBL" id="JBHTIV010000007">
    <property type="protein sequence ID" value="MFD0932394.1"/>
    <property type="molecule type" value="Genomic_DNA"/>
</dbReference>
<feature type="chain" id="PRO_5047265762" evidence="1">
    <location>
        <begin position="21"/>
        <end position="389"/>
    </location>
</feature>
<protein>
    <submittedName>
        <fullName evidence="2">DUF4249 domain-containing protein</fullName>
    </submittedName>
</protein>
<keyword evidence="1" id="KW-0732">Signal</keyword>
<accession>A0ABW3GP49</accession>
<keyword evidence="3" id="KW-1185">Reference proteome</keyword>
<dbReference type="Proteomes" id="UP001597049">
    <property type="component" value="Unassembled WGS sequence"/>
</dbReference>
<organism evidence="2 3">
    <name type="scientific">Psychroflexus salinarum</name>
    <dbReference type="NCBI Taxonomy" id="546024"/>
    <lineage>
        <taxon>Bacteria</taxon>
        <taxon>Pseudomonadati</taxon>
        <taxon>Bacteroidota</taxon>
        <taxon>Flavobacteriia</taxon>
        <taxon>Flavobacteriales</taxon>
        <taxon>Flavobacteriaceae</taxon>
        <taxon>Psychroflexus</taxon>
    </lineage>
</organism>
<evidence type="ECO:0000256" key="1">
    <source>
        <dbReference type="SAM" id="SignalP"/>
    </source>
</evidence>
<gene>
    <name evidence="2" type="ORF">ACFQ0R_07250</name>
</gene>
<proteinExistence type="predicted"/>
<dbReference type="Pfam" id="PF14054">
    <property type="entry name" value="DUF4249"/>
    <property type="match status" value="1"/>
</dbReference>